<reference evidence="7" key="1">
    <citation type="journal article" date="2020" name="mSystems">
        <title>Genome- and Community-Level Interaction Insights into Carbon Utilization and Element Cycling Functions of Hydrothermarchaeota in Hydrothermal Sediment.</title>
        <authorList>
            <person name="Zhou Z."/>
            <person name="Liu Y."/>
            <person name="Xu W."/>
            <person name="Pan J."/>
            <person name="Luo Z.H."/>
            <person name="Li M."/>
        </authorList>
    </citation>
    <scope>NUCLEOTIDE SEQUENCE [LARGE SCALE GENOMIC DNA]</scope>
    <source>
        <strain evidence="7">SpSt-125</strain>
    </source>
</reference>
<proteinExistence type="inferred from homology"/>
<dbReference type="SUPFAM" id="SSF102462">
    <property type="entry name" value="Peptidyl-tRNA hydrolase II"/>
    <property type="match status" value="1"/>
</dbReference>
<comment type="similarity">
    <text evidence="4">Belongs to the PTH2 family.</text>
</comment>
<dbReference type="NCBIfam" id="NF003314">
    <property type="entry name" value="PRK04322.1"/>
    <property type="match status" value="1"/>
</dbReference>
<evidence type="ECO:0000256" key="5">
    <source>
        <dbReference type="ARBA" id="ARBA00048707"/>
    </source>
</evidence>
<accession>A0A7J2U1Q9</accession>
<dbReference type="Pfam" id="PF01981">
    <property type="entry name" value="PTH2"/>
    <property type="match status" value="1"/>
</dbReference>
<dbReference type="AlphaFoldDB" id="A0A7J2U1Q9"/>
<evidence type="ECO:0000313" key="7">
    <source>
        <dbReference type="EMBL" id="HEM66711.1"/>
    </source>
</evidence>
<dbReference type="PANTHER" id="PTHR12649">
    <property type="entry name" value="PEPTIDYL-TRNA HYDROLASE 2"/>
    <property type="match status" value="1"/>
</dbReference>
<protein>
    <recommendedName>
        <fullName evidence="6">Peptidyl-tRNA hydrolase</fullName>
        <ecNumber evidence="2">3.1.1.29</ecNumber>
    </recommendedName>
</protein>
<comment type="caution">
    <text evidence="7">The sequence shown here is derived from an EMBL/GenBank/DDBJ whole genome shotgun (WGS) entry which is preliminary data.</text>
</comment>
<dbReference type="GO" id="GO:0004045">
    <property type="term" value="F:peptidyl-tRNA hydrolase activity"/>
    <property type="evidence" value="ECO:0007669"/>
    <property type="project" value="UniProtKB-EC"/>
</dbReference>
<sequence>MGSEELKMVIVVRTDVKMSKGKTAVQVAHAAVECVLKCLENTSCRDLVHIWREQGQKKIVVKVKNLEELLNIKNLAEELDVNIALIADAGLTELPSGTITALGLGPAPSHILDSITGHLPLL</sequence>
<evidence type="ECO:0000256" key="4">
    <source>
        <dbReference type="ARBA" id="ARBA00038050"/>
    </source>
</evidence>
<dbReference type="InterPro" id="IPR002833">
    <property type="entry name" value="PTH2"/>
</dbReference>
<dbReference type="NCBIfam" id="TIGR00283">
    <property type="entry name" value="arch_pth2"/>
    <property type="match status" value="1"/>
</dbReference>
<evidence type="ECO:0000256" key="6">
    <source>
        <dbReference type="ARBA" id="ARBA00050038"/>
    </source>
</evidence>
<dbReference type="GO" id="GO:0005829">
    <property type="term" value="C:cytosol"/>
    <property type="evidence" value="ECO:0007669"/>
    <property type="project" value="TreeGrafter"/>
</dbReference>
<dbReference type="InterPro" id="IPR023476">
    <property type="entry name" value="Pep_tRNA_hydro_II_dom_sf"/>
</dbReference>
<evidence type="ECO:0000256" key="3">
    <source>
        <dbReference type="ARBA" id="ARBA00022801"/>
    </source>
</evidence>
<keyword evidence="3 7" id="KW-0378">Hydrolase</keyword>
<dbReference type="FunFam" id="3.40.1490.10:FF:000001">
    <property type="entry name" value="Peptidyl-tRNA hydrolase 2"/>
    <property type="match status" value="1"/>
</dbReference>
<dbReference type="Gene3D" id="3.40.1490.10">
    <property type="entry name" value="Bit1"/>
    <property type="match status" value="1"/>
</dbReference>
<comment type="catalytic activity">
    <reaction evidence="5">
        <text>an N-acyl-L-alpha-aminoacyl-tRNA + H2O = an N-acyl-L-amino acid + a tRNA + H(+)</text>
        <dbReference type="Rhea" id="RHEA:54448"/>
        <dbReference type="Rhea" id="RHEA-COMP:10123"/>
        <dbReference type="Rhea" id="RHEA-COMP:13883"/>
        <dbReference type="ChEBI" id="CHEBI:15377"/>
        <dbReference type="ChEBI" id="CHEBI:15378"/>
        <dbReference type="ChEBI" id="CHEBI:59874"/>
        <dbReference type="ChEBI" id="CHEBI:78442"/>
        <dbReference type="ChEBI" id="CHEBI:138191"/>
        <dbReference type="EC" id="3.1.1.29"/>
    </reaction>
</comment>
<evidence type="ECO:0000256" key="1">
    <source>
        <dbReference type="ARBA" id="ARBA00003043"/>
    </source>
</evidence>
<comment type="function">
    <text evidence="1">The natural substrate for this enzyme may be peptidyl-tRNAs which drop off the ribosome during protein synthesis.</text>
</comment>
<gene>
    <name evidence="7" type="ORF">ENO26_03945</name>
</gene>
<dbReference type="PANTHER" id="PTHR12649:SF11">
    <property type="entry name" value="PEPTIDYL-TRNA HYDROLASE 2, MITOCHONDRIAL"/>
    <property type="match status" value="1"/>
</dbReference>
<dbReference type="EC" id="3.1.1.29" evidence="2"/>
<evidence type="ECO:0000256" key="2">
    <source>
        <dbReference type="ARBA" id="ARBA00013260"/>
    </source>
</evidence>
<dbReference type="EMBL" id="DSEU01000027">
    <property type="protein sequence ID" value="HEM66711.1"/>
    <property type="molecule type" value="Genomic_DNA"/>
</dbReference>
<name>A0A7J2U1Q9_9CREN</name>
<organism evidence="7">
    <name type="scientific">Ignisphaera aggregans</name>
    <dbReference type="NCBI Taxonomy" id="334771"/>
    <lineage>
        <taxon>Archaea</taxon>
        <taxon>Thermoproteota</taxon>
        <taxon>Thermoprotei</taxon>
        <taxon>Desulfurococcales</taxon>
        <taxon>Desulfurococcaceae</taxon>
        <taxon>Ignisphaera</taxon>
    </lineage>
</organism>
<dbReference type="CDD" id="cd02430">
    <property type="entry name" value="PTH2"/>
    <property type="match status" value="1"/>
</dbReference>